<proteinExistence type="predicted"/>
<evidence type="ECO:0000313" key="1">
    <source>
        <dbReference type="EMBL" id="KAI5667768.1"/>
    </source>
</evidence>
<accession>A0ACC0B564</accession>
<keyword evidence="2" id="KW-1185">Reference proteome</keyword>
<reference evidence="2" key="1">
    <citation type="journal article" date="2023" name="Nat. Plants">
        <title>Single-cell RNA sequencing provides a high-resolution roadmap for understanding the multicellular compartmentation of specialized metabolism.</title>
        <authorList>
            <person name="Sun S."/>
            <person name="Shen X."/>
            <person name="Li Y."/>
            <person name="Li Y."/>
            <person name="Wang S."/>
            <person name="Li R."/>
            <person name="Zhang H."/>
            <person name="Shen G."/>
            <person name="Guo B."/>
            <person name="Wei J."/>
            <person name="Xu J."/>
            <person name="St-Pierre B."/>
            <person name="Chen S."/>
            <person name="Sun C."/>
        </authorList>
    </citation>
    <scope>NUCLEOTIDE SEQUENCE [LARGE SCALE GENOMIC DNA]</scope>
</reference>
<protein>
    <submittedName>
        <fullName evidence="1">Uncharacterized protein</fullName>
    </submittedName>
</protein>
<name>A0ACC0B564_CATRO</name>
<comment type="caution">
    <text evidence="1">The sequence shown here is derived from an EMBL/GenBank/DDBJ whole genome shotgun (WGS) entry which is preliminary data.</text>
</comment>
<dbReference type="EMBL" id="CM044704">
    <property type="protein sequence ID" value="KAI5667768.1"/>
    <property type="molecule type" value="Genomic_DNA"/>
</dbReference>
<dbReference type="Proteomes" id="UP001060085">
    <property type="component" value="Linkage Group LG04"/>
</dbReference>
<organism evidence="1 2">
    <name type="scientific">Catharanthus roseus</name>
    <name type="common">Madagascar periwinkle</name>
    <name type="synonym">Vinca rosea</name>
    <dbReference type="NCBI Taxonomy" id="4058"/>
    <lineage>
        <taxon>Eukaryota</taxon>
        <taxon>Viridiplantae</taxon>
        <taxon>Streptophyta</taxon>
        <taxon>Embryophyta</taxon>
        <taxon>Tracheophyta</taxon>
        <taxon>Spermatophyta</taxon>
        <taxon>Magnoliopsida</taxon>
        <taxon>eudicotyledons</taxon>
        <taxon>Gunneridae</taxon>
        <taxon>Pentapetalae</taxon>
        <taxon>asterids</taxon>
        <taxon>lamiids</taxon>
        <taxon>Gentianales</taxon>
        <taxon>Apocynaceae</taxon>
        <taxon>Rauvolfioideae</taxon>
        <taxon>Vinceae</taxon>
        <taxon>Catharanthinae</taxon>
        <taxon>Catharanthus</taxon>
    </lineage>
</organism>
<sequence length="158" mass="18237">MENYEGDDYYENGEEGDEEDNVDIVDANDSGLNLKDPIFDYITVEDVLNMTYDIVDGAEAFYNIYSASGAHKNVSFTAKGLYNLLDMRRREQIIDGDAQSAIGYLVAKQDRNPLLFQKYYMGDKGLEDNKWVKWAHRCWDRWAECYLRGYFFGGVQAS</sequence>
<evidence type="ECO:0000313" key="2">
    <source>
        <dbReference type="Proteomes" id="UP001060085"/>
    </source>
</evidence>
<gene>
    <name evidence="1" type="ORF">M9H77_17621</name>
</gene>